<dbReference type="Pfam" id="PF09829">
    <property type="entry name" value="DUF2057"/>
    <property type="match status" value="1"/>
</dbReference>
<proteinExistence type="predicted"/>
<name>A9CY06_9GAMM</name>
<accession>A9CY06</accession>
<evidence type="ECO:0000313" key="2">
    <source>
        <dbReference type="Proteomes" id="UP000005839"/>
    </source>
</evidence>
<protein>
    <recommendedName>
        <fullName evidence="3">DUF2057 domain-containing protein</fullName>
    </recommendedName>
</protein>
<keyword evidence="2" id="KW-1185">Reference proteome</keyword>
<dbReference type="Proteomes" id="UP000005839">
    <property type="component" value="Unassembled WGS sequence"/>
</dbReference>
<dbReference type="AlphaFoldDB" id="A9CY06"/>
<dbReference type="EMBL" id="ABIC01000003">
    <property type="protein sequence ID" value="EDQ02375.1"/>
    <property type="molecule type" value="Genomic_DNA"/>
</dbReference>
<dbReference type="InterPro" id="IPR018635">
    <property type="entry name" value="UPF0319"/>
</dbReference>
<comment type="caution">
    <text evidence="1">The sequence shown here is derived from an EMBL/GenBank/DDBJ whole genome shotgun (WGS) entry which is preliminary data.</text>
</comment>
<evidence type="ECO:0008006" key="3">
    <source>
        <dbReference type="Google" id="ProtNLM"/>
    </source>
</evidence>
<evidence type="ECO:0000313" key="1">
    <source>
        <dbReference type="EMBL" id="EDQ02375.1"/>
    </source>
</evidence>
<dbReference type="STRING" id="314608.KT99_02642"/>
<reference evidence="1 2" key="1">
    <citation type="submission" date="2007-10" db="EMBL/GenBank/DDBJ databases">
        <authorList>
            <person name="Yayanos A."/>
            <person name="Ferriera S."/>
            <person name="Johnson J."/>
            <person name="Kravitz S."/>
            <person name="Halpern A."/>
            <person name="Remington K."/>
            <person name="Beeson K."/>
            <person name="Tran B."/>
            <person name="Rogers Y.-H."/>
            <person name="Friedman R."/>
            <person name="Venter J.C."/>
        </authorList>
    </citation>
    <scope>NUCLEOTIDE SEQUENCE [LARGE SCALE GENOMIC DNA]</scope>
    <source>
        <strain evidence="1 2">KT99</strain>
    </source>
</reference>
<sequence length="209" mass="23205">MDKLNLTVISLAPRYIANGAPKANYFYLKTEPNACVYEDALYFRAYDSQQPCGSYFCLGMFQLESIMKTFITIAALTLASLVSFSSSAASVSFPDSLSVTGINGDTKFDTHEIQLAEGKNLIELKYHDIFEVNADDSGAWVKSAPLYLIMSSNEQAQYQAMTPVIDTAEEAYDFIDNPVITLKDAQGESRDITLLNHHQLMAKLLLARE</sequence>
<organism evidence="1 2">
    <name type="scientific">Shewanella benthica KT99</name>
    <dbReference type="NCBI Taxonomy" id="314608"/>
    <lineage>
        <taxon>Bacteria</taxon>
        <taxon>Pseudomonadati</taxon>
        <taxon>Pseudomonadota</taxon>
        <taxon>Gammaproteobacteria</taxon>
        <taxon>Alteromonadales</taxon>
        <taxon>Shewanellaceae</taxon>
        <taxon>Shewanella</taxon>
    </lineage>
</organism>
<gene>
    <name evidence="1" type="ORF">KT99_02642</name>
</gene>